<organism evidence="2">
    <name type="scientific">Chaetoceros debilis</name>
    <dbReference type="NCBI Taxonomy" id="122233"/>
    <lineage>
        <taxon>Eukaryota</taxon>
        <taxon>Sar</taxon>
        <taxon>Stramenopiles</taxon>
        <taxon>Ochrophyta</taxon>
        <taxon>Bacillariophyta</taxon>
        <taxon>Coscinodiscophyceae</taxon>
        <taxon>Chaetocerotophycidae</taxon>
        <taxon>Chaetocerotales</taxon>
        <taxon>Chaetocerotaceae</taxon>
        <taxon>Chaetoceros</taxon>
    </lineage>
</organism>
<reference evidence="2" key="1">
    <citation type="submission" date="2021-01" db="EMBL/GenBank/DDBJ databases">
        <authorList>
            <person name="Corre E."/>
            <person name="Pelletier E."/>
            <person name="Niang G."/>
            <person name="Scheremetjew M."/>
            <person name="Finn R."/>
            <person name="Kale V."/>
            <person name="Holt S."/>
            <person name="Cochrane G."/>
            <person name="Meng A."/>
            <person name="Brown T."/>
            <person name="Cohen L."/>
        </authorList>
    </citation>
    <scope>NUCLEOTIDE SEQUENCE</scope>
    <source>
        <strain evidence="2">MM31A-1</strain>
    </source>
</reference>
<gene>
    <name evidence="2" type="ORF">CDEB00056_LOCUS3939</name>
</gene>
<feature type="signal peptide" evidence="1">
    <location>
        <begin position="1"/>
        <end position="24"/>
    </location>
</feature>
<keyword evidence="1" id="KW-0732">Signal</keyword>
<evidence type="ECO:0000256" key="1">
    <source>
        <dbReference type="SAM" id="SignalP"/>
    </source>
</evidence>
<proteinExistence type="predicted"/>
<name>A0A7S3PYD8_9STRA</name>
<dbReference type="EMBL" id="HBIO01005546">
    <property type="protein sequence ID" value="CAE0459098.1"/>
    <property type="molecule type" value="Transcribed_RNA"/>
</dbReference>
<sequence length="288" mass="33020">MDEYIMKMKQLSLLLFLWTQQCISKFVEPRYSWDYNYHTSIANIPTPTDHPALIIQALTPGPPEELLSITSRVNRAYAKRWGFDYLSVIVSEKSNSLGYWEACPHLLQKILDRSKNVHNTNARSFSIMDQDLAYETVVFLEADAVVVQFDYNIIDLIEKHHLVASGAVISNNSRGPSNWSVQNIYSDVMIWNMRHPLIHNVTSAWLEHEQQVDSTMKMLDAMKATVDSKVIQEIPKGMVDGLQGTLIKQDWKTDQRIIKESDLPKIVPAVQAISDNTCYLFFPQCEIV</sequence>
<evidence type="ECO:0008006" key="3">
    <source>
        <dbReference type="Google" id="ProtNLM"/>
    </source>
</evidence>
<evidence type="ECO:0000313" key="2">
    <source>
        <dbReference type="EMBL" id="CAE0459098.1"/>
    </source>
</evidence>
<feature type="chain" id="PRO_5031010539" description="Nucleotide-diphospho-sugar transferase domain-containing protein" evidence="1">
    <location>
        <begin position="25"/>
        <end position="288"/>
    </location>
</feature>
<accession>A0A7S3PYD8</accession>
<dbReference type="AlphaFoldDB" id="A0A7S3PYD8"/>
<protein>
    <recommendedName>
        <fullName evidence="3">Nucleotide-diphospho-sugar transferase domain-containing protein</fullName>
    </recommendedName>
</protein>